<feature type="region of interest" description="Disordered" evidence="1">
    <location>
        <begin position="334"/>
        <end position="362"/>
    </location>
</feature>
<protein>
    <submittedName>
        <fullName evidence="2">Uncharacterized protein</fullName>
    </submittedName>
</protein>
<feature type="compositionally biased region" description="Basic residues" evidence="1">
    <location>
        <begin position="34"/>
        <end position="43"/>
    </location>
</feature>
<reference evidence="2" key="2">
    <citation type="submission" date="2023-05" db="EMBL/GenBank/DDBJ databases">
        <authorList>
            <person name="Fouks B."/>
        </authorList>
    </citation>
    <scope>NUCLEOTIDE SEQUENCE</scope>
    <source>
        <strain evidence="2">Stay&amp;Tobe</strain>
        <tissue evidence="2">Testes</tissue>
    </source>
</reference>
<feature type="region of interest" description="Disordered" evidence="1">
    <location>
        <begin position="1"/>
        <end position="50"/>
    </location>
</feature>
<evidence type="ECO:0000256" key="1">
    <source>
        <dbReference type="SAM" id="MobiDB-lite"/>
    </source>
</evidence>
<dbReference type="Proteomes" id="UP001233999">
    <property type="component" value="Unassembled WGS sequence"/>
</dbReference>
<evidence type="ECO:0000313" key="3">
    <source>
        <dbReference type="Proteomes" id="UP001233999"/>
    </source>
</evidence>
<comment type="caution">
    <text evidence="2">The sequence shown here is derived from an EMBL/GenBank/DDBJ whole genome shotgun (WGS) entry which is preliminary data.</text>
</comment>
<gene>
    <name evidence="2" type="ORF">L9F63_005757</name>
</gene>
<name>A0AAD8E5V1_DIPPU</name>
<dbReference type="AlphaFoldDB" id="A0AAD8E5V1"/>
<dbReference type="EMBL" id="JASPKZ010009350">
    <property type="protein sequence ID" value="KAJ9577677.1"/>
    <property type="molecule type" value="Genomic_DNA"/>
</dbReference>
<reference evidence="2" key="1">
    <citation type="journal article" date="2023" name="IScience">
        <title>Live-bearing cockroach genome reveals convergent evolutionary mechanisms linked to viviparity in insects and beyond.</title>
        <authorList>
            <person name="Fouks B."/>
            <person name="Harrison M.C."/>
            <person name="Mikhailova A.A."/>
            <person name="Marchal E."/>
            <person name="English S."/>
            <person name="Carruthers M."/>
            <person name="Jennings E.C."/>
            <person name="Chiamaka E.L."/>
            <person name="Frigard R.A."/>
            <person name="Pippel M."/>
            <person name="Attardo G.M."/>
            <person name="Benoit J.B."/>
            <person name="Bornberg-Bauer E."/>
            <person name="Tobe S.S."/>
        </authorList>
    </citation>
    <scope>NUCLEOTIDE SEQUENCE</scope>
    <source>
        <strain evidence="2">Stay&amp;Tobe</strain>
    </source>
</reference>
<feature type="compositionally biased region" description="Basic and acidic residues" evidence="1">
    <location>
        <begin position="19"/>
        <end position="31"/>
    </location>
</feature>
<sequence length="770" mass="87158">MKLVDNGEISENKAPVAKKQIDSNKKSDSSTKIKTNRKPKRKKNLLDELTRPQKKSLMSYLLTPLDPIAETNETQSEVPEPNIRENKLQVSEMSEMSLKKTTVSEDVAINPSVESKENVHLETVFVKSLSLESNIVSERLLQDLPTATIVDEPCKTPTPAGQETKITKKSDAQTYDKKSEFPTLGCKVENQNYNEDNHIQSGNIKIDAAECIDTNKREIKEKNMKVIESSARKEECDSNTDLFEFSNKNEDLEWNRENMMKIFGINVADEDICSSEIVDKLLEENYDKKKAVLNVADNSGSSPACHAFSLYKSHSSKEYLFYLHELAIAKKAAQIKDKSSDENESSQSKEEKKQTCENKQYNTVENPMTNIESCHPNEGRCENELKRNDSEYAGDLAVLQCPLNLQTQRSPSTGFQNDPPKLKKYIQQTTQINNLTGLGSDSKPVSYESTQLTVSKFESYTKSKSTRQPKRKKTLLDELTRPQKKSLMSYLITPLDPIAEINETQNEIQESNLEVCEINKISQKKEVEDIQINPSVDVKDNVTLEATLVNSLCPKTDIISEKQDKLPQDMKITTSVDESSITSTLVSQETIQMNLEKADAQIYDKKGDFPTPDDKIEVQNHDETIEIQTEDDINVETVDNKEIEERNMELDDQSIEKEELVHDSNTEYISCPNKNLELGWNRENAGMKMFGIVRDEGSYSSEVTVKLEKESYTKMRPILPPPSVPGYSDSIPAGHAFSLYKSRASKEYLSYLHGLAVAKNYCSDKKSISW</sequence>
<organism evidence="2 3">
    <name type="scientific">Diploptera punctata</name>
    <name type="common">Pacific beetle cockroach</name>
    <dbReference type="NCBI Taxonomy" id="6984"/>
    <lineage>
        <taxon>Eukaryota</taxon>
        <taxon>Metazoa</taxon>
        <taxon>Ecdysozoa</taxon>
        <taxon>Arthropoda</taxon>
        <taxon>Hexapoda</taxon>
        <taxon>Insecta</taxon>
        <taxon>Pterygota</taxon>
        <taxon>Neoptera</taxon>
        <taxon>Polyneoptera</taxon>
        <taxon>Dictyoptera</taxon>
        <taxon>Blattodea</taxon>
        <taxon>Blaberoidea</taxon>
        <taxon>Blaberidae</taxon>
        <taxon>Diplopterinae</taxon>
        <taxon>Diploptera</taxon>
    </lineage>
</organism>
<accession>A0AAD8E5V1</accession>
<feature type="compositionally biased region" description="Basic and acidic residues" evidence="1">
    <location>
        <begin position="334"/>
        <end position="356"/>
    </location>
</feature>
<proteinExistence type="predicted"/>
<keyword evidence="3" id="KW-1185">Reference proteome</keyword>
<evidence type="ECO:0000313" key="2">
    <source>
        <dbReference type="EMBL" id="KAJ9577677.1"/>
    </source>
</evidence>